<dbReference type="InterPro" id="IPR010852">
    <property type="entry name" value="ABATE"/>
</dbReference>
<dbReference type="InterPro" id="IPR021005">
    <property type="entry name" value="Znf_CGNR"/>
</dbReference>
<dbReference type="InterPro" id="IPR023286">
    <property type="entry name" value="ABATE_dom_sf"/>
</dbReference>
<evidence type="ECO:0000313" key="1">
    <source>
        <dbReference type="EMBL" id="AYF80898.1"/>
    </source>
</evidence>
<reference evidence="1 2" key="1">
    <citation type="submission" date="2018-09" db="EMBL/GenBank/DDBJ databases">
        <title>Complete genome of Bacillus thuringiensis strain QZL38.</title>
        <authorList>
            <person name="Song F."/>
        </authorList>
    </citation>
    <scope>NUCLEOTIDE SEQUENCE [LARGE SCALE GENOMIC DNA]</scope>
    <source>
        <strain evidence="1 2">QZL38</strain>
    </source>
</reference>
<evidence type="ECO:0000313" key="2">
    <source>
        <dbReference type="Proteomes" id="UP000269847"/>
    </source>
</evidence>
<dbReference type="PANTHER" id="PTHR35525:SF3">
    <property type="entry name" value="BLL6575 PROTEIN"/>
    <property type="match status" value="1"/>
</dbReference>
<name>A0A9W3YGL0_BACTU</name>
<organism evidence="1 2">
    <name type="scientific">Bacillus thuringiensis</name>
    <dbReference type="NCBI Taxonomy" id="1428"/>
    <lineage>
        <taxon>Bacteria</taxon>
        <taxon>Bacillati</taxon>
        <taxon>Bacillota</taxon>
        <taxon>Bacilli</taxon>
        <taxon>Bacillales</taxon>
        <taxon>Bacillaceae</taxon>
        <taxon>Bacillus</taxon>
        <taxon>Bacillus cereus group</taxon>
    </lineage>
</organism>
<dbReference type="EMBL" id="CP032608">
    <property type="protein sequence ID" value="AYF80898.1"/>
    <property type="molecule type" value="Genomic_DNA"/>
</dbReference>
<protein>
    <submittedName>
        <fullName evidence="1">CGNR zinc finger domain-containing protein</fullName>
    </submittedName>
</protein>
<proteinExistence type="predicted"/>
<dbReference type="AlphaFoldDB" id="A0A9W3YGL0"/>
<accession>A0A9W3YGL0</accession>
<dbReference type="PANTHER" id="PTHR35525">
    <property type="entry name" value="BLL6575 PROTEIN"/>
    <property type="match status" value="1"/>
</dbReference>
<sequence>MINNQIAPGRLEIIRDFLNTWEIPNDTRKPTDRLNTKKDVEDFIFKYFGDIHFSRDLEILHQFRKDLRISIELNTTNSLNKWLTQYPIEISIVNPENIQYNPKNKQDFFSEILIIIIESIAKNQWKRLKACPDCRWVFYDNSRNASKRWCGMYASEPKGRSCGTIAKVQRHRKKNKIQL</sequence>
<dbReference type="RefSeq" id="WP_000609507.1">
    <property type="nucleotide sequence ID" value="NZ_CP014282.1"/>
</dbReference>
<dbReference type="Pfam" id="PF11706">
    <property type="entry name" value="zf-CGNR"/>
    <property type="match status" value="1"/>
</dbReference>
<dbReference type="SUPFAM" id="SSF160904">
    <property type="entry name" value="Jann2411-like"/>
    <property type="match status" value="1"/>
</dbReference>
<dbReference type="Proteomes" id="UP000269847">
    <property type="component" value="Chromosome"/>
</dbReference>
<gene>
    <name evidence="1" type="ORF">D7J84_06510</name>
</gene>
<dbReference type="Gene3D" id="1.10.3300.10">
    <property type="entry name" value="Jann2411-like domain"/>
    <property type="match status" value="1"/>
</dbReference>